<comment type="caution">
    <text evidence="1">The sequence shown here is derived from an EMBL/GenBank/DDBJ whole genome shotgun (WGS) entry which is preliminary data.</text>
</comment>
<accession>A0A658QTC4</accession>
<name>A0A658QTC4_9BURK</name>
<organism evidence="1 2">
    <name type="scientific">Caballeronia concitans</name>
    <dbReference type="NCBI Taxonomy" id="1777133"/>
    <lineage>
        <taxon>Bacteria</taxon>
        <taxon>Pseudomonadati</taxon>
        <taxon>Pseudomonadota</taxon>
        <taxon>Betaproteobacteria</taxon>
        <taxon>Burkholderiales</taxon>
        <taxon>Burkholderiaceae</taxon>
        <taxon>Caballeronia</taxon>
    </lineage>
</organism>
<protein>
    <submittedName>
        <fullName evidence="1">Uncharacterized protein</fullName>
    </submittedName>
</protein>
<dbReference type="Proteomes" id="UP000198263">
    <property type="component" value="Unassembled WGS sequence"/>
</dbReference>
<dbReference type="OrthoDB" id="9103709at2"/>
<dbReference type="RefSeq" id="WP_040048995.1">
    <property type="nucleotide sequence ID" value="NZ_FCNV02000002.1"/>
</dbReference>
<evidence type="ECO:0000313" key="2">
    <source>
        <dbReference type="Proteomes" id="UP000198263"/>
    </source>
</evidence>
<sequence>METLLIFAVLGALAGVPVWFVWQRRGARGGLIAARHFDPRKATPCRIEAVALNGRLLPDVDVNTNAEVRR</sequence>
<dbReference type="AlphaFoldDB" id="A0A658QTC4"/>
<proteinExistence type="predicted"/>
<reference evidence="1 2" key="1">
    <citation type="submission" date="2016-01" db="EMBL/GenBank/DDBJ databases">
        <authorList>
            <person name="Peeters C."/>
        </authorList>
    </citation>
    <scope>NUCLEOTIDE SEQUENCE [LARGE SCALE GENOMIC DNA]</scope>
    <source>
        <strain evidence="1">LMG 29315</strain>
    </source>
</reference>
<gene>
    <name evidence="1" type="ORF">AWB72_01244</name>
</gene>
<keyword evidence="2" id="KW-1185">Reference proteome</keyword>
<evidence type="ECO:0000313" key="1">
    <source>
        <dbReference type="EMBL" id="SAL19703.1"/>
    </source>
</evidence>
<dbReference type="EMBL" id="FCNV02000002">
    <property type="protein sequence ID" value="SAL19703.1"/>
    <property type="molecule type" value="Genomic_DNA"/>
</dbReference>